<keyword evidence="4" id="KW-0560">Oxidoreductase</keyword>
<dbReference type="InterPro" id="IPR051814">
    <property type="entry name" value="NAD(P)H-dep_FMN_reductase"/>
</dbReference>
<dbReference type="SUPFAM" id="SSF52218">
    <property type="entry name" value="Flavoproteins"/>
    <property type="match status" value="1"/>
</dbReference>
<dbReference type="PANTHER" id="PTHR43408:SF2">
    <property type="entry name" value="FMN REDUCTASE (NADPH)"/>
    <property type="match status" value="1"/>
</dbReference>
<dbReference type="InterPro" id="IPR019912">
    <property type="entry name" value="FMN_Rdtase_MsuE-like"/>
</dbReference>
<proteinExistence type="inferred from homology"/>
<dbReference type="Gene3D" id="3.40.50.360">
    <property type="match status" value="1"/>
</dbReference>
<dbReference type="RefSeq" id="WP_102065245.1">
    <property type="nucleotide sequence ID" value="NZ_PKQE01000002.1"/>
</dbReference>
<dbReference type="AlphaFoldDB" id="A0A2N4TR26"/>
<reference evidence="6 7" key="1">
    <citation type="submission" date="2017-12" db="EMBL/GenBank/DDBJ databases">
        <title>Draft genome sequence of Ralstonia pickettii 52.</title>
        <authorList>
            <person name="Zheng B."/>
        </authorList>
    </citation>
    <scope>NUCLEOTIDE SEQUENCE [LARGE SCALE GENOMIC DNA]</scope>
    <source>
        <strain evidence="6 7">52</strain>
    </source>
</reference>
<dbReference type="PANTHER" id="PTHR43408">
    <property type="entry name" value="FMN REDUCTASE (NADPH)"/>
    <property type="match status" value="1"/>
</dbReference>
<dbReference type="InterPro" id="IPR029039">
    <property type="entry name" value="Flavoprotein-like_sf"/>
</dbReference>
<comment type="similarity">
    <text evidence="1">Belongs to the SsuE family.</text>
</comment>
<dbReference type="Proteomes" id="UP000234456">
    <property type="component" value="Unassembled WGS sequence"/>
</dbReference>
<dbReference type="NCBIfam" id="TIGR03566">
    <property type="entry name" value="FMN_reduc_MsuE"/>
    <property type="match status" value="1"/>
</dbReference>
<evidence type="ECO:0000256" key="4">
    <source>
        <dbReference type="ARBA" id="ARBA00023002"/>
    </source>
</evidence>
<evidence type="ECO:0000256" key="1">
    <source>
        <dbReference type="ARBA" id="ARBA00005990"/>
    </source>
</evidence>
<dbReference type="EMBL" id="PKQE01000002">
    <property type="protein sequence ID" value="PLC42109.1"/>
    <property type="molecule type" value="Genomic_DNA"/>
</dbReference>
<evidence type="ECO:0000313" key="7">
    <source>
        <dbReference type="Proteomes" id="UP000234456"/>
    </source>
</evidence>
<keyword evidence="3" id="KW-0288">FMN</keyword>
<keyword evidence="2" id="KW-0285">Flavoprotein</keyword>
<dbReference type="Pfam" id="PF03358">
    <property type="entry name" value="FMN_red"/>
    <property type="match status" value="1"/>
</dbReference>
<sequence length="193" mass="20742">MSRKFKVVAVSGSVQRPSRTLVLVEQLLAALAEVLPIDVHLITLEELAPAIGGTSYRDRLPGRVQAELAAIESADVLVVASPVYRGSYTGLFKHLFDLVHHEALIDVPVLLAATGGSDRHALVIDHQLRPLFSFFQARTLPLGVYASEQDFSGYDITSQALRDRIALAVTRALPLLSTAPAADLRTAPVAQAA</sequence>
<accession>A0A2N4TR26</accession>
<evidence type="ECO:0000256" key="2">
    <source>
        <dbReference type="ARBA" id="ARBA00022630"/>
    </source>
</evidence>
<dbReference type="InterPro" id="IPR005025">
    <property type="entry name" value="FMN_Rdtase-like_dom"/>
</dbReference>
<evidence type="ECO:0000256" key="3">
    <source>
        <dbReference type="ARBA" id="ARBA00022643"/>
    </source>
</evidence>
<dbReference type="GO" id="GO:0016491">
    <property type="term" value="F:oxidoreductase activity"/>
    <property type="evidence" value="ECO:0007669"/>
    <property type="project" value="UniProtKB-KW"/>
</dbReference>
<evidence type="ECO:0000259" key="5">
    <source>
        <dbReference type="Pfam" id="PF03358"/>
    </source>
</evidence>
<protein>
    <submittedName>
        <fullName evidence="6">FMN reductase</fullName>
    </submittedName>
</protein>
<dbReference type="OrthoDB" id="1643408at2"/>
<organism evidence="6 7">
    <name type="scientific">Ralstonia pickettii</name>
    <name type="common">Burkholderia pickettii</name>
    <dbReference type="NCBI Taxonomy" id="329"/>
    <lineage>
        <taxon>Bacteria</taxon>
        <taxon>Pseudomonadati</taxon>
        <taxon>Pseudomonadota</taxon>
        <taxon>Betaproteobacteria</taxon>
        <taxon>Burkholderiales</taxon>
        <taxon>Burkholderiaceae</taxon>
        <taxon>Ralstonia</taxon>
    </lineage>
</organism>
<comment type="caution">
    <text evidence="6">The sequence shown here is derived from an EMBL/GenBank/DDBJ whole genome shotgun (WGS) entry which is preliminary data.</text>
</comment>
<feature type="domain" description="NADPH-dependent FMN reductase-like" evidence="5">
    <location>
        <begin position="6"/>
        <end position="150"/>
    </location>
</feature>
<name>A0A2N4TR26_RALPI</name>
<gene>
    <name evidence="6" type="primary">msuE</name>
    <name evidence="6" type="ORF">C0Q88_08915</name>
</gene>
<evidence type="ECO:0000313" key="6">
    <source>
        <dbReference type="EMBL" id="PLC42109.1"/>
    </source>
</evidence>